<name>G3NXR0_GASAC</name>
<dbReference type="InParanoid" id="G3NXR0"/>
<keyword evidence="4" id="KW-1185">Reference proteome</keyword>
<reference evidence="3" key="3">
    <citation type="submission" date="2025-09" db="UniProtKB">
        <authorList>
            <consortium name="Ensembl"/>
        </authorList>
    </citation>
    <scope>IDENTIFICATION</scope>
</reference>
<dbReference type="SUPFAM" id="SSF48452">
    <property type="entry name" value="TPR-like"/>
    <property type="match status" value="1"/>
</dbReference>
<protein>
    <submittedName>
        <fullName evidence="3">Zinc finger CCCH-type containing 7B</fullName>
    </submittedName>
</protein>
<accession>G3NXR0</accession>
<dbReference type="PANTHER" id="PTHR14928:SF6">
    <property type="entry name" value="ZINC FINGER CCCH DOMAIN-CONTAINING PROTEIN 7B"/>
    <property type="match status" value="1"/>
</dbReference>
<sequence length="758" mass="85898">MDAGRQKRKQEIRDSLKFIQTWPDVFGTYHTPFAPPPSPYQDFLTRLVCNLLDEGNMSFRDRDWNQALRDFSEGLNVSSYAAAEEIQIPDALLESLYVNRAAAFHSVGEYERGVMDCDMALTVCKESRRALYRKALCLKELGKYKEAYNCTTSCMLDTRLVMTRHTRVPRNRSNINQQQFRNDLHLSSTHRFTLHCLVTPFQAALSVPHRTSTCERTVPSVLPAPTPQLPPAFFSSAVSHLNSLDFFSSDGCGATTGTLDALDDLLTPGLGGGARAANLPPKAEALDVLDGLDSLDDFLDTIPAGSEAKPELGNHNPALVATSNPLSSTHEFLQACSACFPRLGINTFVHKPNLVHSCRRDILLCRLTQGSPSGWTRVRPIPNWSSFTGPFVLCRVQEKTINPTHDYGENCTFAYNQLEIDVWTEERKGRLDRNLLFDTSGHVHECYDRKPRIISKRCRDDHTICSNLDARHTFDANKCLAFVVRTQSVSYKKVRPLSVLCHLDLCRQAIRYGCKREDDCYYAHSVIELKTWRVQRNTGAVYINTSIMQSEREQNSSKHKGNRVRNLFLIILSILLSAGGDWSKPRDGAAGKSLNMKMKFACAQCLRDGLISEPNKALKHCTAKARHTWTKERWVLLVKSVERSKWVQVRPLPHAKNYPVQYDVSMLKKKKCNYSGNCTFAHSQEEKEMWMYMKNNNLFEMQQMYDMWLSLTAQIRQADGAIPTQPVPEDKYIAMPTDFAEPMVGAAYISLQRSRAPN</sequence>
<dbReference type="Bgee" id="ENSGACG00000007633">
    <property type="expression patterns" value="Expressed in spleen and 8 other cell types or tissues"/>
</dbReference>
<dbReference type="InterPro" id="IPR011990">
    <property type="entry name" value="TPR-like_helical_dom_sf"/>
</dbReference>
<dbReference type="GO" id="GO:0008270">
    <property type="term" value="F:zinc ion binding"/>
    <property type="evidence" value="ECO:0007669"/>
    <property type="project" value="UniProtKB-KW"/>
</dbReference>
<dbReference type="OMA" id="QWQRHIS"/>
<organism evidence="3 4">
    <name type="scientific">Gasterosteus aculeatus aculeatus</name>
    <name type="common">three-spined stickleback</name>
    <dbReference type="NCBI Taxonomy" id="481459"/>
    <lineage>
        <taxon>Eukaryota</taxon>
        <taxon>Metazoa</taxon>
        <taxon>Chordata</taxon>
        <taxon>Craniata</taxon>
        <taxon>Vertebrata</taxon>
        <taxon>Euteleostomi</taxon>
        <taxon>Actinopterygii</taxon>
        <taxon>Neopterygii</taxon>
        <taxon>Teleostei</taxon>
        <taxon>Neoteleostei</taxon>
        <taxon>Acanthomorphata</taxon>
        <taxon>Eupercaria</taxon>
        <taxon>Perciformes</taxon>
        <taxon>Cottioidei</taxon>
        <taxon>Gasterosteales</taxon>
        <taxon>Gasterosteidae</taxon>
        <taxon>Gasterosteus</taxon>
    </lineage>
</organism>
<evidence type="ECO:0000313" key="4">
    <source>
        <dbReference type="Proteomes" id="UP000007635"/>
    </source>
</evidence>
<dbReference type="InterPro" id="IPR000571">
    <property type="entry name" value="Znf_CCCH"/>
</dbReference>
<reference evidence="3 4" key="1">
    <citation type="journal article" date="2021" name="G3 (Bethesda)">
        <title>Improved contiguity of the threespine stickleback genome using long-read sequencing.</title>
        <authorList>
            <person name="Nath S."/>
            <person name="Shaw D.E."/>
            <person name="White M.A."/>
        </authorList>
    </citation>
    <scope>NUCLEOTIDE SEQUENCE [LARGE SCALE GENOMIC DNA]</scope>
    <source>
        <strain evidence="3 4">Lake Benthic</strain>
    </source>
</reference>
<dbReference type="PANTHER" id="PTHR14928">
    <property type="entry name" value="MICRO-RNA BINDING ZINC FINGER CCCH DOMAIN-CONTAINING PROTEIN 7"/>
    <property type="match status" value="1"/>
</dbReference>
<dbReference type="GO" id="GO:0035198">
    <property type="term" value="F:miRNA binding"/>
    <property type="evidence" value="ECO:0007669"/>
    <property type="project" value="InterPro"/>
</dbReference>
<dbReference type="InterPro" id="IPR039691">
    <property type="entry name" value="ZC3H7A/B"/>
</dbReference>
<keyword evidence="1" id="KW-0862">Zinc</keyword>
<keyword evidence="1" id="KW-0863">Zinc-finger</keyword>
<dbReference type="PROSITE" id="PS50103">
    <property type="entry name" value="ZF_C3H1"/>
    <property type="match status" value="1"/>
</dbReference>
<evidence type="ECO:0000259" key="2">
    <source>
        <dbReference type="PROSITE" id="PS50103"/>
    </source>
</evidence>
<dbReference type="AlphaFoldDB" id="G3NXR0"/>
<proteinExistence type="predicted"/>
<feature type="domain" description="C3H1-type" evidence="2">
    <location>
        <begin position="505"/>
        <end position="527"/>
    </location>
</feature>
<dbReference type="GeneTree" id="ENSGT00390000018542"/>
<dbReference type="GO" id="GO:0035196">
    <property type="term" value="P:miRNA processing"/>
    <property type="evidence" value="ECO:0007669"/>
    <property type="project" value="TreeGrafter"/>
</dbReference>
<keyword evidence="1" id="KW-0479">Metal-binding</keyword>
<reference evidence="3" key="2">
    <citation type="submission" date="2025-08" db="UniProtKB">
        <authorList>
            <consortium name="Ensembl"/>
        </authorList>
    </citation>
    <scope>IDENTIFICATION</scope>
</reference>
<feature type="zinc finger region" description="C3H1-type" evidence="1">
    <location>
        <begin position="505"/>
        <end position="527"/>
    </location>
</feature>
<dbReference type="Gene3D" id="1.25.40.10">
    <property type="entry name" value="Tetratricopeptide repeat domain"/>
    <property type="match status" value="1"/>
</dbReference>
<dbReference type="eggNOG" id="ENOG502RPNY">
    <property type="taxonomic scope" value="Eukaryota"/>
</dbReference>
<evidence type="ECO:0000313" key="3">
    <source>
        <dbReference type="Ensembl" id="ENSGACP00000010130.2"/>
    </source>
</evidence>
<dbReference type="Proteomes" id="UP000007635">
    <property type="component" value="Chromosome XI"/>
</dbReference>
<dbReference type="Ensembl" id="ENSGACT00000010152.2">
    <property type="protein sequence ID" value="ENSGACP00000010130.2"/>
    <property type="gene ID" value="ENSGACG00000007633.2"/>
</dbReference>
<evidence type="ECO:0000256" key="1">
    <source>
        <dbReference type="PROSITE-ProRule" id="PRU00723"/>
    </source>
</evidence>